<name>A0A218U834_9PASE</name>
<protein>
    <submittedName>
        <fullName evidence="1">Uncharacterized protein</fullName>
    </submittedName>
</protein>
<organism evidence="1 2">
    <name type="scientific">Lonchura striata</name>
    <name type="common">white-rumped munia</name>
    <dbReference type="NCBI Taxonomy" id="40157"/>
    <lineage>
        <taxon>Eukaryota</taxon>
        <taxon>Metazoa</taxon>
        <taxon>Chordata</taxon>
        <taxon>Craniata</taxon>
        <taxon>Vertebrata</taxon>
        <taxon>Euteleostomi</taxon>
        <taxon>Archelosauria</taxon>
        <taxon>Archosauria</taxon>
        <taxon>Dinosauria</taxon>
        <taxon>Saurischia</taxon>
        <taxon>Theropoda</taxon>
        <taxon>Coelurosauria</taxon>
        <taxon>Aves</taxon>
        <taxon>Neognathae</taxon>
        <taxon>Neoaves</taxon>
        <taxon>Telluraves</taxon>
        <taxon>Australaves</taxon>
        <taxon>Passeriformes</taxon>
        <taxon>Passeroidea</taxon>
        <taxon>Estrildidae</taxon>
        <taxon>Estrildinae</taxon>
        <taxon>Lonchura</taxon>
    </lineage>
</organism>
<gene>
    <name evidence="1" type="ORF">RLOC_00007577</name>
</gene>
<evidence type="ECO:0000313" key="1">
    <source>
        <dbReference type="EMBL" id="OWK49552.1"/>
    </source>
</evidence>
<proteinExistence type="predicted"/>
<dbReference type="Proteomes" id="UP000197619">
    <property type="component" value="Unassembled WGS sequence"/>
</dbReference>
<evidence type="ECO:0000313" key="2">
    <source>
        <dbReference type="Proteomes" id="UP000197619"/>
    </source>
</evidence>
<dbReference type="EMBL" id="MUZQ01000856">
    <property type="protein sequence ID" value="OWK49552.1"/>
    <property type="molecule type" value="Genomic_DNA"/>
</dbReference>
<dbReference type="AlphaFoldDB" id="A0A218U834"/>
<accession>A0A218U834</accession>
<reference evidence="1 2" key="1">
    <citation type="submission" date="2017-05" db="EMBL/GenBank/DDBJ databases">
        <title>Genome of assembly of the Bengalese finch, Lonchura striata domestica.</title>
        <authorList>
            <person name="Colquitt B.M."/>
            <person name="Brainard M.S."/>
        </authorList>
    </citation>
    <scope>NUCLEOTIDE SEQUENCE [LARGE SCALE GENOMIC DNA]</scope>
    <source>
        <strain evidence="1">White83orange57</strain>
    </source>
</reference>
<keyword evidence="2" id="KW-1185">Reference proteome</keyword>
<sequence>MSLITFQQFVVCFSREAFSVRSSRDWEVLGSSCSVDGPCPWRRLRTSFGTSFSPSGGWHEPGSAGAEAALGSARALLGSALGTAGLALPSHCSDSFASDEPV</sequence>
<comment type="caution">
    <text evidence="1">The sequence shown here is derived from an EMBL/GenBank/DDBJ whole genome shotgun (WGS) entry which is preliminary data.</text>
</comment>